<name>A0A8E0VK67_9TREM</name>
<dbReference type="CDD" id="cd00096">
    <property type="entry name" value="Ig"/>
    <property type="match status" value="1"/>
</dbReference>
<dbReference type="SMART" id="SM00409">
    <property type="entry name" value="IG"/>
    <property type="match status" value="3"/>
</dbReference>
<dbReference type="GO" id="GO:0005886">
    <property type="term" value="C:plasma membrane"/>
    <property type="evidence" value="ECO:0007669"/>
    <property type="project" value="TreeGrafter"/>
</dbReference>
<dbReference type="GO" id="GO:0030424">
    <property type="term" value="C:axon"/>
    <property type="evidence" value="ECO:0007669"/>
    <property type="project" value="TreeGrafter"/>
</dbReference>
<dbReference type="Proteomes" id="UP000728185">
    <property type="component" value="Unassembled WGS sequence"/>
</dbReference>
<dbReference type="GO" id="GO:0007411">
    <property type="term" value="P:axon guidance"/>
    <property type="evidence" value="ECO:0007669"/>
    <property type="project" value="TreeGrafter"/>
</dbReference>
<keyword evidence="4" id="KW-1185">Reference proteome</keyword>
<feature type="domain" description="Ig-like" evidence="2">
    <location>
        <begin position="391"/>
        <end position="446"/>
    </location>
</feature>
<dbReference type="InterPro" id="IPR007110">
    <property type="entry name" value="Ig-like_dom"/>
</dbReference>
<dbReference type="GO" id="GO:0098632">
    <property type="term" value="F:cell-cell adhesion mediator activity"/>
    <property type="evidence" value="ECO:0007669"/>
    <property type="project" value="TreeGrafter"/>
</dbReference>
<dbReference type="PANTHER" id="PTHR10075">
    <property type="entry name" value="BASIGIN RELATED"/>
    <property type="match status" value="1"/>
</dbReference>
<evidence type="ECO:0000313" key="3">
    <source>
        <dbReference type="EMBL" id="KAA0198104.1"/>
    </source>
</evidence>
<accession>A0A8E0VK67</accession>
<gene>
    <name evidence="3" type="ORF">FBUS_00776</name>
</gene>
<feature type="domain" description="Ig-like" evidence="2">
    <location>
        <begin position="451"/>
        <end position="568"/>
    </location>
</feature>
<protein>
    <recommendedName>
        <fullName evidence="2">Ig-like domain-containing protein</fullName>
    </recommendedName>
</protein>
<proteinExistence type="predicted"/>
<dbReference type="InterPro" id="IPR003599">
    <property type="entry name" value="Ig_sub"/>
</dbReference>
<comment type="caution">
    <text evidence="3">The sequence shown here is derived from an EMBL/GenBank/DDBJ whole genome shotgun (WGS) entry which is preliminary data.</text>
</comment>
<dbReference type="EMBL" id="LUCM01001935">
    <property type="protein sequence ID" value="KAA0198104.1"/>
    <property type="molecule type" value="Genomic_DNA"/>
</dbReference>
<evidence type="ECO:0000313" key="4">
    <source>
        <dbReference type="Proteomes" id="UP000728185"/>
    </source>
</evidence>
<feature type="domain" description="Ig-like" evidence="2">
    <location>
        <begin position="599"/>
        <end position="698"/>
    </location>
</feature>
<dbReference type="Gene3D" id="2.60.40.10">
    <property type="entry name" value="Immunoglobulins"/>
    <property type="match status" value="3"/>
</dbReference>
<dbReference type="InterPro" id="IPR036179">
    <property type="entry name" value="Ig-like_dom_sf"/>
</dbReference>
<dbReference type="Pfam" id="PF13927">
    <property type="entry name" value="Ig_3"/>
    <property type="match status" value="1"/>
</dbReference>
<dbReference type="AlphaFoldDB" id="A0A8E0VK67"/>
<dbReference type="GO" id="GO:0070593">
    <property type="term" value="P:dendrite self-avoidance"/>
    <property type="evidence" value="ECO:0007669"/>
    <property type="project" value="TreeGrafter"/>
</dbReference>
<evidence type="ECO:0000259" key="2">
    <source>
        <dbReference type="PROSITE" id="PS50835"/>
    </source>
</evidence>
<feature type="domain" description="Ig-like" evidence="2">
    <location>
        <begin position="158"/>
        <end position="298"/>
    </location>
</feature>
<dbReference type="SUPFAM" id="SSF48726">
    <property type="entry name" value="Immunoglobulin"/>
    <property type="match status" value="3"/>
</dbReference>
<dbReference type="InterPro" id="IPR013783">
    <property type="entry name" value="Ig-like_fold"/>
</dbReference>
<keyword evidence="1" id="KW-0393">Immunoglobulin domain</keyword>
<dbReference type="GO" id="GO:0007156">
    <property type="term" value="P:homophilic cell adhesion via plasma membrane adhesion molecules"/>
    <property type="evidence" value="ECO:0007669"/>
    <property type="project" value="TreeGrafter"/>
</dbReference>
<dbReference type="PANTHER" id="PTHR10075:SF100">
    <property type="entry name" value="FASCICLIN-2"/>
    <property type="match status" value="1"/>
</dbReference>
<reference evidence="3" key="1">
    <citation type="submission" date="2019-05" db="EMBL/GenBank/DDBJ databases">
        <title>Annotation for the trematode Fasciolopsis buski.</title>
        <authorList>
            <person name="Choi Y.-J."/>
        </authorList>
    </citation>
    <scope>NUCLEOTIDE SEQUENCE</scope>
    <source>
        <strain evidence="3">HT</strain>
        <tissue evidence="3">Whole worm</tissue>
    </source>
</reference>
<sequence length="698" mass="77322">METTGVFSISDIPTFIKEPPSVIYYPYPDKDFERSELSAVFDLEAIVYPSNSTITIAKSVPDDTENYLFLPLLRTSTHVDRISSSASFHQPYAILNTASQVATQPYDTYLWRAKLYNVSPNTILHLLASTSSGTTRSRPIRLVRMGDLIPFATLTELPGFPRFADESLSLLIGNTGRLVCHLPRAQPSLPTVNFYHNGIRLDLSDGTRYRLIYLGGDGTGIPWEERGQKSKQQQGQLAPMTKLGDGGFQVHDETIFYNPVPSAAVLLIHPLRLTDSGEYRCQARIGSREVFSEQRTLLSVSKPHEKVPPRLQFSSDDPEISYLYGHLIVPSPSVIPGSDHTDEHSAPLADLDSIATSKDLGIGGGINHANADSSGGDRWVASSTPTRVFTVPEGMNLTLFCTYESAPIVSTRWFFDSLQSNIHQDGRFGVLIISHVIKSNEGTYTCSPNTPALDTTRKSFRIVVKKRRSLTMEPGPVVTRGIGQNITLHCTDQETRRSVLAPHQFQSSPTVSHDPEPDFRHLKLSTDLGWYHNGKSIGVKQKYGKVYSEGTKLHIFNISIYDQGIYQCWKIDSIGAWSTASSVLMMAGEKSTDNLILESKLEEGITQERTREGITGHMTCNISAILRKGPLKRSDLGIQSNDIVIVWYRGASDSEPIDLSGNQSGGIKYLRTTVDWASQILSVVNPRKSKDDGFYACK</sequence>
<dbReference type="OrthoDB" id="5969272at2759"/>
<organism evidence="3 4">
    <name type="scientific">Fasciolopsis buskii</name>
    <dbReference type="NCBI Taxonomy" id="27845"/>
    <lineage>
        <taxon>Eukaryota</taxon>
        <taxon>Metazoa</taxon>
        <taxon>Spiralia</taxon>
        <taxon>Lophotrochozoa</taxon>
        <taxon>Platyhelminthes</taxon>
        <taxon>Trematoda</taxon>
        <taxon>Digenea</taxon>
        <taxon>Plagiorchiida</taxon>
        <taxon>Echinostomata</taxon>
        <taxon>Echinostomatoidea</taxon>
        <taxon>Fasciolidae</taxon>
        <taxon>Fasciolopsis</taxon>
    </lineage>
</organism>
<evidence type="ECO:0000256" key="1">
    <source>
        <dbReference type="ARBA" id="ARBA00023319"/>
    </source>
</evidence>
<dbReference type="PROSITE" id="PS50835">
    <property type="entry name" value="IG_LIKE"/>
    <property type="match status" value="4"/>
</dbReference>